<reference evidence="1 2" key="1">
    <citation type="submission" date="2016-05" db="EMBL/GenBank/DDBJ databases">
        <title>A degradative enzymes factory behind the ericoid mycorrhizal symbiosis.</title>
        <authorList>
            <consortium name="DOE Joint Genome Institute"/>
            <person name="Martino E."/>
            <person name="Morin E."/>
            <person name="Grelet G."/>
            <person name="Kuo A."/>
            <person name="Kohler A."/>
            <person name="Daghino S."/>
            <person name="Barry K."/>
            <person name="Choi C."/>
            <person name="Cichocki N."/>
            <person name="Clum A."/>
            <person name="Copeland A."/>
            <person name="Hainaut M."/>
            <person name="Haridas S."/>
            <person name="Labutti K."/>
            <person name="Lindquist E."/>
            <person name="Lipzen A."/>
            <person name="Khouja H.-R."/>
            <person name="Murat C."/>
            <person name="Ohm R."/>
            <person name="Olson A."/>
            <person name="Spatafora J."/>
            <person name="Veneault-Fourrey C."/>
            <person name="Henrissat B."/>
            <person name="Grigoriev I."/>
            <person name="Martin F."/>
            <person name="Perotto S."/>
        </authorList>
    </citation>
    <scope>NUCLEOTIDE SEQUENCE [LARGE SCALE GENOMIC DNA]</scope>
    <source>
        <strain evidence="1 2">UAMH 7357</strain>
    </source>
</reference>
<evidence type="ECO:0000313" key="1">
    <source>
        <dbReference type="EMBL" id="PMD24414.1"/>
    </source>
</evidence>
<dbReference type="EMBL" id="KZ613472">
    <property type="protein sequence ID" value="PMD24414.1"/>
    <property type="molecule type" value="Genomic_DNA"/>
</dbReference>
<organism evidence="1 2">
    <name type="scientific">Hyaloscypha hepaticicola</name>
    <dbReference type="NCBI Taxonomy" id="2082293"/>
    <lineage>
        <taxon>Eukaryota</taxon>
        <taxon>Fungi</taxon>
        <taxon>Dikarya</taxon>
        <taxon>Ascomycota</taxon>
        <taxon>Pezizomycotina</taxon>
        <taxon>Leotiomycetes</taxon>
        <taxon>Helotiales</taxon>
        <taxon>Hyaloscyphaceae</taxon>
        <taxon>Hyaloscypha</taxon>
    </lineage>
</organism>
<dbReference type="AlphaFoldDB" id="A0A2J6QDS3"/>
<proteinExistence type="predicted"/>
<evidence type="ECO:0000313" key="2">
    <source>
        <dbReference type="Proteomes" id="UP000235672"/>
    </source>
</evidence>
<sequence>ESQDFLNRLDIVYTILDKYYIKTNLSPFYTTILILNPGNCIRYIEVYWPKKWAKPILVSVKQLWEKYREEATMPLLVYMPFSYNNPS</sequence>
<dbReference type="OrthoDB" id="5147528at2759"/>
<protein>
    <recommendedName>
        <fullName evidence="3">hAT-like transposase RNase-H fold domain-containing protein</fullName>
    </recommendedName>
</protein>
<name>A0A2J6QDS3_9HELO</name>
<accession>A0A2J6QDS3</accession>
<keyword evidence="2" id="KW-1185">Reference proteome</keyword>
<dbReference type="Proteomes" id="UP000235672">
    <property type="component" value="Unassembled WGS sequence"/>
</dbReference>
<gene>
    <name evidence="1" type="ORF">NA56DRAFT_566935</name>
</gene>
<evidence type="ECO:0008006" key="3">
    <source>
        <dbReference type="Google" id="ProtNLM"/>
    </source>
</evidence>
<feature type="non-terminal residue" evidence="1">
    <location>
        <position position="1"/>
    </location>
</feature>